<keyword evidence="9" id="KW-1185">Reference proteome</keyword>
<dbReference type="InterPro" id="IPR032817">
    <property type="entry name" value="Mon2_C"/>
</dbReference>
<name>A0A2B7YBC4_9EURO</name>
<feature type="domain" description="Mon2/Sec7/BIG1-like dimerisation and cyclophilin-binding" evidence="7">
    <location>
        <begin position="5"/>
        <end position="193"/>
    </location>
</feature>
<dbReference type="InterPro" id="IPR032691">
    <property type="entry name" value="Mon2/Sec7/BIG1-like_HUS"/>
</dbReference>
<feature type="region of interest" description="Disordered" evidence="4">
    <location>
        <begin position="1748"/>
        <end position="1771"/>
    </location>
</feature>
<dbReference type="PANTHER" id="PTHR10663">
    <property type="entry name" value="GUANYL-NUCLEOTIDE EXCHANGE FACTOR"/>
    <property type="match status" value="1"/>
</dbReference>
<evidence type="ECO:0000313" key="8">
    <source>
        <dbReference type="EMBL" id="PGH18565.1"/>
    </source>
</evidence>
<feature type="domain" description="Mon2/Sec7/BIG1-like HUS" evidence="5">
    <location>
        <begin position="219"/>
        <end position="374"/>
    </location>
</feature>
<evidence type="ECO:0000256" key="2">
    <source>
        <dbReference type="ARBA" id="ARBA00022448"/>
    </source>
</evidence>
<comment type="similarity">
    <text evidence="1">Belongs to the MON2 family.</text>
</comment>
<dbReference type="GO" id="GO:0005794">
    <property type="term" value="C:Golgi apparatus"/>
    <property type="evidence" value="ECO:0007669"/>
    <property type="project" value="UniProtKB-ARBA"/>
</dbReference>
<dbReference type="STRING" id="1447875.A0A2B7YBC4"/>
<proteinExistence type="inferred from homology"/>
<evidence type="ECO:0000259" key="6">
    <source>
        <dbReference type="Pfam" id="PF16206"/>
    </source>
</evidence>
<accession>A0A2B7YBC4</accession>
<evidence type="ECO:0000256" key="3">
    <source>
        <dbReference type="ARBA" id="ARBA00022927"/>
    </source>
</evidence>
<evidence type="ECO:0000259" key="5">
    <source>
        <dbReference type="Pfam" id="PF12783"/>
    </source>
</evidence>
<dbReference type="EMBL" id="PDNB01000003">
    <property type="protein sequence ID" value="PGH18565.1"/>
    <property type="molecule type" value="Genomic_DNA"/>
</dbReference>
<dbReference type="Pfam" id="PF16213">
    <property type="entry name" value="DCB"/>
    <property type="match status" value="1"/>
</dbReference>
<organism evidence="8 9">
    <name type="scientific">Helicocarpus griseus UAMH5409</name>
    <dbReference type="NCBI Taxonomy" id="1447875"/>
    <lineage>
        <taxon>Eukaryota</taxon>
        <taxon>Fungi</taxon>
        <taxon>Dikarya</taxon>
        <taxon>Ascomycota</taxon>
        <taxon>Pezizomycotina</taxon>
        <taxon>Eurotiomycetes</taxon>
        <taxon>Eurotiomycetidae</taxon>
        <taxon>Onygenales</taxon>
        <taxon>Ajellomycetaceae</taxon>
        <taxon>Helicocarpus</taxon>
    </lineage>
</organism>
<evidence type="ECO:0000313" key="9">
    <source>
        <dbReference type="Proteomes" id="UP000223968"/>
    </source>
</evidence>
<evidence type="ECO:0000259" key="7">
    <source>
        <dbReference type="Pfam" id="PF16213"/>
    </source>
</evidence>
<feature type="compositionally biased region" description="Polar residues" evidence="4">
    <location>
        <begin position="711"/>
        <end position="723"/>
    </location>
</feature>
<dbReference type="OrthoDB" id="294853at2759"/>
<gene>
    <name evidence="8" type="ORF">AJ79_00344</name>
</gene>
<feature type="region of interest" description="Disordered" evidence="4">
    <location>
        <begin position="775"/>
        <end position="800"/>
    </location>
</feature>
<feature type="domain" description="Mon2 C-terminal" evidence="6">
    <location>
        <begin position="1015"/>
        <end position="1244"/>
    </location>
</feature>
<protein>
    <recommendedName>
        <fullName evidence="10">Endosomal peripheral membrane protein</fullName>
    </recommendedName>
</protein>
<reference evidence="8 9" key="1">
    <citation type="submission" date="2017-10" db="EMBL/GenBank/DDBJ databases">
        <title>Comparative genomics in systemic dimorphic fungi from Ajellomycetaceae.</title>
        <authorList>
            <person name="Munoz J.F."/>
            <person name="Mcewen J.G."/>
            <person name="Clay O.K."/>
            <person name="Cuomo C.A."/>
        </authorList>
    </citation>
    <scope>NUCLEOTIDE SEQUENCE [LARGE SCALE GENOMIC DNA]</scope>
    <source>
        <strain evidence="8 9">UAMH5409</strain>
    </source>
</reference>
<feature type="compositionally biased region" description="Low complexity" evidence="4">
    <location>
        <begin position="520"/>
        <end position="530"/>
    </location>
</feature>
<evidence type="ECO:0000256" key="1">
    <source>
        <dbReference type="ARBA" id="ARBA00008144"/>
    </source>
</evidence>
<feature type="compositionally biased region" description="Acidic residues" evidence="4">
    <location>
        <begin position="1754"/>
        <end position="1763"/>
    </location>
</feature>
<dbReference type="InterPro" id="IPR032629">
    <property type="entry name" value="DCB_dom"/>
</dbReference>
<dbReference type="Proteomes" id="UP000223968">
    <property type="component" value="Unassembled WGS sequence"/>
</dbReference>
<feature type="compositionally biased region" description="Basic and acidic residues" evidence="4">
    <location>
        <begin position="507"/>
        <end position="516"/>
    </location>
</feature>
<dbReference type="Pfam" id="PF12783">
    <property type="entry name" value="Sec7-like_HUS"/>
    <property type="match status" value="1"/>
</dbReference>
<sequence>MTSHILQTELSNLIQESKRKNSDLKNVMVYHIHPEMNIDLPSIVQAAEQSLTELKSLPSTSEAQLAADLIRKPYFVKPFVIACQTRHARLTPIGVVCIQRLVASRSLPPERLRDVLDGLQETTNLGCLDVQLKVLQTLGSLFQYYANDLNGPLLASTLEICATLQNSKTVSVANTAAATLQQLVVSVFDKVSKTDAAPDSGPTSTITIDDQQIQISSASHDAMRILDDLCRLVEGDKLEFLNIKSLSRIFVLELIESILVNSGDDVFAKHPEQMQVLRNRLMPLTVRHFSDRYSFPLTVRVARILLILLKEYLPQLITECEMALGLLIHLLDTDASVPWKRVICMEIFRGLYSDPGLIRLVYTLFDGQEGRRNVVHDHMAALVRLASENPSLIGVSHQSTLPTGLSNSRNTMDEQVALEAVAVAGVIGGPATNVSTSGISSQWSLVRTPYIETLDKVDSPKPPETYVYSLALNCIAAFSESIAKFILPLTVSESKSKRRHRGSTSNKDSDRHDQGRLRRNSSSATSRKSSIPLNPLNLRSHPQIDGIKAIASMIDTCWPAILATCSTFLYAALDGEFYHNLVRSFQKLTHVAGLLRLSTPRDAFLTTLGKAAVPADLSNFNNRPTSPGADYQNFPPESPIPKSPSVTDLLASQTDSPAPTLSTRNLLCLRALLNLGIALGPTLNQAAWSIILETLQHAELVISVSTVATPKPTSANQSGNSNAAPAPEPSKASLGSEIIAVEAAAAKMFESTADYPSISFKNILTALLRLSENTDKGIPDATPEKLPVPAQSAPSSKSLGRIHQNKRTISMTLGKSRIQDDELKFVLAKVNDLAKANIERLAHPDDEEGIWYTLTEDLVSITRDCQISQSLRSNASHVFDNIVFHSIKLGNSDDEAARNQVQLRGLRALKTQISSLYSMGQGSKPLQRAPDFEVHEIALETLKSILEECGESLVAGWDMVFDLISSVFDVPQPPAENGGQSSLPGDPGKTKANLTVKSARLVRTAYSSLQLVASDFLSLLPSPCLLELVRSFSNFASQTEDFNIALTSTTSFWSLSDFLRSQIDKFSIESHMEITSSEDTLTKLAKNPDLLISRNSLWLILLLRLVDASTDSRSEIRNTAIQTALRIFDAYGQQLPPKAWHLCLNKVLFVMTKSVQKEVLKAAQTSDSPDQDEKKAWIETAVVLTKGLSTLAAGYFDIIIQYEDFAESWKQLLGYFEALIKVKLLELDESVYSSFSEILSRIQRFEDIGLESLQSAWAVWTNGRPITRDEQPDLDVQNQNALLAYLQTFKQLYRLLKSTLTENHINEVLDNLQTSVWGSVSSRYTPDVDNQSELQSLVMECLKAICLERDSSQPALVACLAYFSDCALTKWSSDQDKRRPTFVAFSKSAMRLLGWYIAEHGIHTDIFSNGTLTRALEHLSNQINHKYNWNGRDREPVLWRVGTTVSLDILQVAVPYIKKQHADSSNEELVKFWRCVVDISRGIASAYDHRKLNIHPLAVYKDEEFDITAFTRLRTTIIPSLGSSSIPDKIRRDFACALFNSSFVYQPQCSDLPRGTIEEEPLQDLYKIRMGRTHDQTPTLRSRMAYVLIDTLFDLASTSYISSPPNSLVPASSATTNDATEDQAAAYISLAKSVSPYLILRCSISLKTYIADQPLRGLMPQPTQARKELLYLLRRLVELRSEPAAIPDAGPAVPLGNGGHGGSGDNNSTRFKKHLGWVYPLVVRGMGVAGKESEDSSVLDALGKVLARVSGDGGGDDDEDEDNGSVNGEGD</sequence>
<evidence type="ECO:0000256" key="4">
    <source>
        <dbReference type="SAM" id="MobiDB-lite"/>
    </source>
</evidence>
<dbReference type="Pfam" id="PF16206">
    <property type="entry name" value="Mon2_C"/>
    <property type="match status" value="1"/>
</dbReference>
<keyword evidence="3" id="KW-0653">Protein transport</keyword>
<keyword evidence="2" id="KW-0813">Transport</keyword>
<feature type="region of interest" description="Disordered" evidence="4">
    <location>
        <begin position="496"/>
        <end position="537"/>
    </location>
</feature>
<comment type="caution">
    <text evidence="8">The sequence shown here is derived from an EMBL/GenBank/DDBJ whole genome shotgun (WGS) entry which is preliminary data.</text>
</comment>
<dbReference type="PANTHER" id="PTHR10663:SF333">
    <property type="entry name" value="PROTEIN MON2 HOMOLOG"/>
    <property type="match status" value="1"/>
</dbReference>
<evidence type="ECO:0008006" key="10">
    <source>
        <dbReference type="Google" id="ProtNLM"/>
    </source>
</evidence>
<feature type="region of interest" description="Disordered" evidence="4">
    <location>
        <begin position="711"/>
        <end position="731"/>
    </location>
</feature>
<dbReference type="InterPro" id="IPR016024">
    <property type="entry name" value="ARM-type_fold"/>
</dbReference>
<feature type="region of interest" description="Disordered" evidence="4">
    <location>
        <begin position="1687"/>
        <end position="1707"/>
    </location>
</feature>
<dbReference type="GO" id="GO:0015031">
    <property type="term" value="P:protein transport"/>
    <property type="evidence" value="ECO:0007669"/>
    <property type="project" value="UniProtKB-KW"/>
</dbReference>
<dbReference type="SUPFAM" id="SSF48371">
    <property type="entry name" value="ARM repeat"/>
    <property type="match status" value="2"/>
</dbReference>